<feature type="compositionally biased region" description="Basic residues" evidence="1">
    <location>
        <begin position="14"/>
        <end position="24"/>
    </location>
</feature>
<evidence type="ECO:0000313" key="3">
    <source>
        <dbReference type="Proteomes" id="UP000050424"/>
    </source>
</evidence>
<protein>
    <recommendedName>
        <fullName evidence="4">CCHC-type domain-containing protein</fullName>
    </recommendedName>
</protein>
<dbReference type="STRING" id="78410.A0A0P7BF62"/>
<gene>
    <name evidence="2" type="ORF">AK830_g7318</name>
</gene>
<dbReference type="Proteomes" id="UP000050424">
    <property type="component" value="Unassembled WGS sequence"/>
</dbReference>
<dbReference type="GO" id="GO:0008270">
    <property type="term" value="F:zinc ion binding"/>
    <property type="evidence" value="ECO:0007669"/>
    <property type="project" value="InterPro"/>
</dbReference>
<dbReference type="OrthoDB" id="5105088at2759"/>
<evidence type="ECO:0008006" key="4">
    <source>
        <dbReference type="Google" id="ProtNLM"/>
    </source>
</evidence>
<evidence type="ECO:0000256" key="1">
    <source>
        <dbReference type="SAM" id="MobiDB-lite"/>
    </source>
</evidence>
<reference evidence="2 3" key="1">
    <citation type="submission" date="2015-09" db="EMBL/GenBank/DDBJ databases">
        <title>Draft genome of a European isolate of the apple canker pathogen Neonectria ditissima.</title>
        <authorList>
            <person name="Gomez-Cortecero A."/>
            <person name="Harrison R.J."/>
            <person name="Armitage A.D."/>
        </authorList>
    </citation>
    <scope>NUCLEOTIDE SEQUENCE [LARGE SCALE GENOMIC DNA]</scope>
    <source>
        <strain evidence="2 3">R09/05</strain>
    </source>
</reference>
<feature type="region of interest" description="Disordered" evidence="1">
    <location>
        <begin position="185"/>
        <end position="215"/>
    </location>
</feature>
<proteinExistence type="predicted"/>
<dbReference type="GO" id="GO:0003676">
    <property type="term" value="F:nucleic acid binding"/>
    <property type="evidence" value="ECO:0007669"/>
    <property type="project" value="InterPro"/>
</dbReference>
<organism evidence="2 3">
    <name type="scientific">Neonectria ditissima</name>
    <dbReference type="NCBI Taxonomy" id="78410"/>
    <lineage>
        <taxon>Eukaryota</taxon>
        <taxon>Fungi</taxon>
        <taxon>Dikarya</taxon>
        <taxon>Ascomycota</taxon>
        <taxon>Pezizomycotina</taxon>
        <taxon>Sordariomycetes</taxon>
        <taxon>Hypocreomycetidae</taxon>
        <taxon>Hypocreales</taxon>
        <taxon>Nectriaceae</taxon>
        <taxon>Neonectria</taxon>
    </lineage>
</organism>
<feature type="compositionally biased region" description="Basic and acidic residues" evidence="1">
    <location>
        <begin position="67"/>
        <end position="81"/>
    </location>
</feature>
<keyword evidence="3" id="KW-1185">Reference proteome</keyword>
<dbReference type="InterPro" id="IPR036875">
    <property type="entry name" value="Znf_CCHC_sf"/>
</dbReference>
<comment type="caution">
    <text evidence="2">The sequence shown here is derived from an EMBL/GenBank/DDBJ whole genome shotgun (WGS) entry which is preliminary data.</text>
</comment>
<evidence type="ECO:0000313" key="2">
    <source>
        <dbReference type="EMBL" id="KPM39239.1"/>
    </source>
</evidence>
<sequence>MTRRARGRGSEGRGRRRQRHRRDRHGGGCHGHQPGPRGPVPAGYDGPSAGHGNAQSRAGRGNLEGSQRGHCEGQERREPRVHPQRLANIMDMDMDTQRDGEGGAVDAGKGNVPGDARQDATITSVNGGLSVGATSKEAHAETHTQTVDYIRRTTDCATAAGNFMIPPEFCIRPKRGQTLAIDPAISGDRMTSGSRISPSVQRSRNEVPTDRQTAQPMLDDLRLKSKGEVVDGDVPVQDKAGQSVMSRPQGPESDRKCGNCNQTGHTVINCWDSQADGTIHGCGCCNSSDHITEQCFGFPASAAGQVQLLVVKRGNLPPLASPSWYPILLEALQDDPKMRPPARFPWTSEFTKDLLQDNTVRSYLRQMVAMGGPNDKYLDPSTTFWDATKKTLGEGCLPLEAAMAFESAHPYSRTNLRPSRYCRFLLSHREKDFLVDFVNKN</sequence>
<dbReference type="EMBL" id="LKCW01000112">
    <property type="protein sequence ID" value="KPM39239.1"/>
    <property type="molecule type" value="Genomic_DNA"/>
</dbReference>
<dbReference type="SUPFAM" id="SSF57756">
    <property type="entry name" value="Retrovirus zinc finger-like domains"/>
    <property type="match status" value="1"/>
</dbReference>
<accession>A0A0P7BF62</accession>
<feature type="region of interest" description="Disordered" evidence="1">
    <location>
        <begin position="233"/>
        <end position="256"/>
    </location>
</feature>
<dbReference type="AlphaFoldDB" id="A0A0P7BF62"/>
<feature type="compositionally biased region" description="Polar residues" evidence="1">
    <location>
        <begin position="189"/>
        <end position="202"/>
    </location>
</feature>
<feature type="region of interest" description="Disordered" evidence="1">
    <location>
        <begin position="100"/>
        <end position="119"/>
    </location>
</feature>
<feature type="region of interest" description="Disordered" evidence="1">
    <location>
        <begin position="1"/>
        <end position="87"/>
    </location>
</feature>
<name>A0A0P7BF62_9HYPO</name>